<dbReference type="OMA" id="KHEEMAT"/>
<reference evidence="1" key="1">
    <citation type="journal article" date="2020" name="Nat. Ecol. Evol.">
        <title>Deeply conserved synteny resolves early events in vertebrate evolution.</title>
        <authorList>
            <person name="Simakov O."/>
            <person name="Marletaz F."/>
            <person name="Yue J.X."/>
            <person name="O'Connell B."/>
            <person name="Jenkins J."/>
            <person name="Brandt A."/>
            <person name="Calef R."/>
            <person name="Tung C.H."/>
            <person name="Huang T.K."/>
            <person name="Schmutz J."/>
            <person name="Satoh N."/>
            <person name="Yu J.K."/>
            <person name="Putnam N.H."/>
            <person name="Green R.E."/>
            <person name="Rokhsar D.S."/>
        </authorList>
    </citation>
    <scope>NUCLEOTIDE SEQUENCE [LARGE SCALE GENOMIC DNA]</scope>
    <source>
        <strain evidence="1">S238N-H82</strain>
    </source>
</reference>
<dbReference type="AlphaFoldDB" id="A0A9J7MD90"/>
<organism evidence="1 2">
    <name type="scientific">Branchiostoma floridae</name>
    <name type="common">Florida lancelet</name>
    <name type="synonym">Amphioxus</name>
    <dbReference type="NCBI Taxonomy" id="7739"/>
    <lineage>
        <taxon>Eukaryota</taxon>
        <taxon>Metazoa</taxon>
        <taxon>Chordata</taxon>
        <taxon>Cephalochordata</taxon>
        <taxon>Leptocardii</taxon>
        <taxon>Amphioxiformes</taxon>
        <taxon>Branchiostomatidae</taxon>
        <taxon>Branchiostoma</taxon>
    </lineage>
</organism>
<sequence>MANLEMEAAIEMNADACVVVSGLSDRVNCKKMRVSLQSGNRYSRIKQLVTFSATGTALVEFPSPKGTADMLANETLLQVRGLRSVIPQDGNVTTLEPWEVSRRLRTFLQSLNFPLDHSQQGLESGKWMLGRFSGIIEVATLSIYEHTCMRLREEGSEYRDSRNICRRVGRNKPLGT</sequence>
<accession>A0A9J7MD90</accession>
<dbReference type="GeneID" id="118430952"/>
<gene>
    <name evidence="2" type="primary">LOC118430952</name>
</gene>
<proteinExistence type="predicted"/>
<protein>
    <submittedName>
        <fullName evidence="2">Uncharacterized protein LOC118430952</fullName>
    </submittedName>
</protein>
<dbReference type="RefSeq" id="XP_035697874.1">
    <property type="nucleotide sequence ID" value="XM_035841981.1"/>
</dbReference>
<keyword evidence="1" id="KW-1185">Reference proteome</keyword>
<dbReference type="Proteomes" id="UP000001554">
    <property type="component" value="Chromosome 14"/>
</dbReference>
<reference evidence="2" key="2">
    <citation type="submission" date="2025-08" db="UniProtKB">
        <authorList>
            <consortium name="RefSeq"/>
        </authorList>
    </citation>
    <scope>IDENTIFICATION</scope>
    <source>
        <strain evidence="2">S238N-H82</strain>
        <tissue evidence="2">Testes</tissue>
    </source>
</reference>
<dbReference type="KEGG" id="bfo:118430952"/>
<evidence type="ECO:0000313" key="1">
    <source>
        <dbReference type="Proteomes" id="UP000001554"/>
    </source>
</evidence>
<name>A0A9J7MD90_BRAFL</name>
<evidence type="ECO:0000313" key="2">
    <source>
        <dbReference type="RefSeq" id="XP_035697874.1"/>
    </source>
</evidence>